<name>A0A413Z612_9FIRM</name>
<dbReference type="AlphaFoldDB" id="A0A413Z612"/>
<evidence type="ECO:0000313" key="2">
    <source>
        <dbReference type="Proteomes" id="UP000283513"/>
    </source>
</evidence>
<evidence type="ECO:0000313" key="1">
    <source>
        <dbReference type="EMBL" id="RHC16807.1"/>
    </source>
</evidence>
<protein>
    <submittedName>
        <fullName evidence="1">Uncharacterized protein</fullName>
    </submittedName>
</protein>
<gene>
    <name evidence="1" type="ORF">DW856_10910</name>
</gene>
<reference evidence="1 2" key="1">
    <citation type="submission" date="2018-08" db="EMBL/GenBank/DDBJ databases">
        <title>A genome reference for cultivated species of the human gut microbiota.</title>
        <authorList>
            <person name="Zou Y."/>
            <person name="Xue W."/>
            <person name="Luo G."/>
        </authorList>
    </citation>
    <scope>NUCLEOTIDE SEQUENCE [LARGE SCALE GENOMIC DNA]</scope>
    <source>
        <strain evidence="1 2">AM37-1AC</strain>
    </source>
</reference>
<dbReference type="EMBL" id="QSHO01000008">
    <property type="protein sequence ID" value="RHC16807.1"/>
    <property type="molecule type" value="Genomic_DNA"/>
</dbReference>
<organism evidence="1 2">
    <name type="scientific">Roseburia intestinalis</name>
    <dbReference type="NCBI Taxonomy" id="166486"/>
    <lineage>
        <taxon>Bacteria</taxon>
        <taxon>Bacillati</taxon>
        <taxon>Bacillota</taxon>
        <taxon>Clostridia</taxon>
        <taxon>Lachnospirales</taxon>
        <taxon>Lachnospiraceae</taxon>
        <taxon>Roseburia</taxon>
    </lineage>
</organism>
<dbReference type="Proteomes" id="UP000283513">
    <property type="component" value="Unassembled WGS sequence"/>
</dbReference>
<comment type="caution">
    <text evidence="1">The sequence shown here is derived from an EMBL/GenBank/DDBJ whole genome shotgun (WGS) entry which is preliminary data.</text>
</comment>
<sequence length="118" mass="14196">MDLNVSEDQKKVIELQGYMVVEFKLWYRKLGEMILEYAVKVIDTWKAIVLFIQEQAIKAFKHIKDFVEQLSNELEPYMNSLDYMDCEKKKYLFVRSLGRAYEANVRGKVIYHRCRDRC</sequence>
<proteinExistence type="predicted"/>
<dbReference type="RefSeq" id="WP_118598111.1">
    <property type="nucleotide sequence ID" value="NZ_QSHO01000008.1"/>
</dbReference>
<accession>A0A413Z612</accession>